<dbReference type="PANTHER" id="PTHR30483">
    <property type="entry name" value="LEUCINE-SPECIFIC-BINDING PROTEIN"/>
    <property type="match status" value="1"/>
</dbReference>
<dbReference type="EMBL" id="QGNA01000005">
    <property type="protein sequence ID" value="PWS35226.1"/>
    <property type="molecule type" value="Genomic_DNA"/>
</dbReference>
<dbReference type="PROSITE" id="PS51318">
    <property type="entry name" value="TAT"/>
    <property type="match status" value="1"/>
</dbReference>
<dbReference type="InterPro" id="IPR028081">
    <property type="entry name" value="Leu-bd"/>
</dbReference>
<dbReference type="RefSeq" id="WP_109872871.1">
    <property type="nucleotide sequence ID" value="NZ_QGNA01000005.1"/>
</dbReference>
<accession>A0A317FCH0</accession>
<feature type="domain" description="Leucine-binding protein" evidence="4">
    <location>
        <begin position="33"/>
        <end position="373"/>
    </location>
</feature>
<dbReference type="InterPro" id="IPR028082">
    <property type="entry name" value="Peripla_BP_I"/>
</dbReference>
<gene>
    <name evidence="5" type="ORF">DFH01_23260</name>
</gene>
<dbReference type="PANTHER" id="PTHR30483:SF37">
    <property type="entry name" value="ABC TRANSPORTER SUBSTRATE-BINDING PROTEIN"/>
    <property type="match status" value="1"/>
</dbReference>
<dbReference type="Proteomes" id="UP000245765">
    <property type="component" value="Unassembled WGS sequence"/>
</dbReference>
<evidence type="ECO:0000313" key="6">
    <source>
        <dbReference type="Proteomes" id="UP000245765"/>
    </source>
</evidence>
<dbReference type="CDD" id="cd06338">
    <property type="entry name" value="PBP1_ABC_ligand_binding-like"/>
    <property type="match status" value="1"/>
</dbReference>
<evidence type="ECO:0000256" key="2">
    <source>
        <dbReference type="ARBA" id="ARBA00022729"/>
    </source>
</evidence>
<dbReference type="OrthoDB" id="9783240at2"/>
<name>A0A317FCH0_9PROT</name>
<comment type="caution">
    <text evidence="5">The sequence shown here is derived from an EMBL/GenBank/DDBJ whole genome shotgun (WGS) entry which is preliminary data.</text>
</comment>
<keyword evidence="2" id="KW-0732">Signal</keyword>
<keyword evidence="6" id="KW-1185">Reference proteome</keyword>
<comment type="similarity">
    <text evidence="1">Belongs to the leucine-binding protein family.</text>
</comment>
<protein>
    <submittedName>
        <fullName evidence="5">ABC transporter substrate-binding protein</fullName>
    </submittedName>
</protein>
<dbReference type="Gene3D" id="3.40.50.2300">
    <property type="match status" value="2"/>
</dbReference>
<evidence type="ECO:0000256" key="1">
    <source>
        <dbReference type="ARBA" id="ARBA00010062"/>
    </source>
</evidence>
<reference evidence="6" key="1">
    <citation type="submission" date="2018-05" db="EMBL/GenBank/DDBJ databases">
        <authorList>
            <person name="Du Z."/>
            <person name="Wang X."/>
        </authorList>
    </citation>
    <scope>NUCLEOTIDE SEQUENCE [LARGE SCALE GENOMIC DNA]</scope>
    <source>
        <strain evidence="6">CQN31</strain>
    </source>
</reference>
<dbReference type="SUPFAM" id="SSF53822">
    <property type="entry name" value="Periplasmic binding protein-like I"/>
    <property type="match status" value="1"/>
</dbReference>
<dbReference type="InterPro" id="IPR051010">
    <property type="entry name" value="BCAA_transport"/>
</dbReference>
<dbReference type="GO" id="GO:0006865">
    <property type="term" value="P:amino acid transport"/>
    <property type="evidence" value="ECO:0007669"/>
    <property type="project" value="UniProtKB-KW"/>
</dbReference>
<dbReference type="Pfam" id="PF13458">
    <property type="entry name" value="Peripla_BP_6"/>
    <property type="match status" value="1"/>
</dbReference>
<evidence type="ECO:0000313" key="5">
    <source>
        <dbReference type="EMBL" id="PWS35226.1"/>
    </source>
</evidence>
<evidence type="ECO:0000256" key="3">
    <source>
        <dbReference type="ARBA" id="ARBA00022970"/>
    </source>
</evidence>
<sequence length="404" mass="43459">MTTLPAFGRRSALGFAAAGLLAPLGAARGQQPTIRVGAPLPLTGPLAPEGIKQRNGYDFWAAAANARGGVDVAGTKHRVEIVYADYASNTPRAVQTAERLITQDRVNFLFSPFGSGAAKAASSVNERYGIPTIAATASSEQVYDQGYKFLFGTFTPNSTLTEPLAEIVTGANPQVRRVAVLARNDLFPLAIGQEMVASARKRNLQVVFDEKYAIGTMDHASAITQMRAQRPDWVFATGYTNDLILIRKQMADLGLRAPVVTMIAGPAYREFISATGRQAENITSAAWWHPAVRYQGQDLFGTTESFNQAWEQRFNAEPDYAEASAAAAGAILQMAVEAARTIEPAKVRDALAAMDATTFYGRVKFGPTGQITSLEPPVFQIQGGQPRVIFPQGIKQADLRFGVG</sequence>
<keyword evidence="3" id="KW-0029">Amino-acid transport</keyword>
<dbReference type="InterPro" id="IPR006311">
    <property type="entry name" value="TAT_signal"/>
</dbReference>
<keyword evidence="3" id="KW-0813">Transport</keyword>
<proteinExistence type="inferred from homology"/>
<dbReference type="AlphaFoldDB" id="A0A317FCH0"/>
<organism evidence="5 6">
    <name type="scientific">Falsiroseomonas bella</name>
    <dbReference type="NCBI Taxonomy" id="2184016"/>
    <lineage>
        <taxon>Bacteria</taxon>
        <taxon>Pseudomonadati</taxon>
        <taxon>Pseudomonadota</taxon>
        <taxon>Alphaproteobacteria</taxon>
        <taxon>Acetobacterales</taxon>
        <taxon>Roseomonadaceae</taxon>
        <taxon>Falsiroseomonas</taxon>
    </lineage>
</organism>
<evidence type="ECO:0000259" key="4">
    <source>
        <dbReference type="Pfam" id="PF13458"/>
    </source>
</evidence>